<proteinExistence type="predicted"/>
<dbReference type="EMBL" id="CAJNOJ010000332">
    <property type="protein sequence ID" value="CAF1403635.1"/>
    <property type="molecule type" value="Genomic_DNA"/>
</dbReference>
<dbReference type="Proteomes" id="UP000663852">
    <property type="component" value="Unassembled WGS sequence"/>
</dbReference>
<comment type="caution">
    <text evidence="3">The sequence shown here is derived from an EMBL/GenBank/DDBJ whole genome shotgun (WGS) entry which is preliminary data.</text>
</comment>
<dbReference type="GO" id="GO:0005789">
    <property type="term" value="C:endoplasmic reticulum membrane"/>
    <property type="evidence" value="ECO:0007669"/>
    <property type="project" value="InterPro"/>
</dbReference>
<evidence type="ECO:0000313" key="2">
    <source>
        <dbReference type="EMBL" id="CAF1336055.1"/>
    </source>
</evidence>
<dbReference type="AlphaFoldDB" id="A0A815L2L1"/>
<gene>
    <name evidence="3" type="ORF">EDS130_LOCUS36190</name>
    <name evidence="2" type="ORF">XAT740_LOCUS30695</name>
</gene>
<dbReference type="Proteomes" id="UP000663828">
    <property type="component" value="Unassembled WGS sequence"/>
</dbReference>
<dbReference type="Pfam" id="PF15168">
    <property type="entry name" value="TRIQK"/>
    <property type="match status" value="1"/>
</dbReference>
<dbReference type="EMBL" id="CAJNOR010002752">
    <property type="protein sequence ID" value="CAF1336055.1"/>
    <property type="molecule type" value="Genomic_DNA"/>
</dbReference>
<name>A0A815L2L1_ADIRI</name>
<reference evidence="3" key="1">
    <citation type="submission" date="2021-02" db="EMBL/GenBank/DDBJ databases">
        <authorList>
            <person name="Nowell W R."/>
        </authorList>
    </citation>
    <scope>NUCLEOTIDE SEQUENCE</scope>
</reference>
<sequence length="80" mass="9584">MGRKNDIGNATSLVDQYRKQLGRQEKRVVNERRREIKRLKSEQETISYWKNIIWTLGAVLFLIFIIYISFMYCLTPKDSL</sequence>
<keyword evidence="1" id="KW-1133">Transmembrane helix</keyword>
<evidence type="ECO:0000256" key="1">
    <source>
        <dbReference type="SAM" id="Phobius"/>
    </source>
</evidence>
<evidence type="ECO:0000313" key="5">
    <source>
        <dbReference type="Proteomes" id="UP000663852"/>
    </source>
</evidence>
<dbReference type="OrthoDB" id="10049402at2759"/>
<keyword evidence="1" id="KW-0812">Transmembrane</keyword>
<evidence type="ECO:0000313" key="3">
    <source>
        <dbReference type="EMBL" id="CAF1403635.1"/>
    </source>
</evidence>
<dbReference type="InterPro" id="IPR024842">
    <property type="entry name" value="TRIQK"/>
</dbReference>
<accession>A0A815L2L1</accession>
<keyword evidence="1" id="KW-0472">Membrane</keyword>
<organism evidence="3 5">
    <name type="scientific">Adineta ricciae</name>
    <name type="common">Rotifer</name>
    <dbReference type="NCBI Taxonomy" id="249248"/>
    <lineage>
        <taxon>Eukaryota</taxon>
        <taxon>Metazoa</taxon>
        <taxon>Spiralia</taxon>
        <taxon>Gnathifera</taxon>
        <taxon>Rotifera</taxon>
        <taxon>Eurotatoria</taxon>
        <taxon>Bdelloidea</taxon>
        <taxon>Adinetida</taxon>
        <taxon>Adinetidae</taxon>
        <taxon>Adineta</taxon>
    </lineage>
</organism>
<evidence type="ECO:0000313" key="4">
    <source>
        <dbReference type="Proteomes" id="UP000663828"/>
    </source>
</evidence>
<keyword evidence="4" id="KW-1185">Reference proteome</keyword>
<protein>
    <submittedName>
        <fullName evidence="3">Uncharacterized protein</fullName>
    </submittedName>
</protein>
<feature type="transmembrane region" description="Helical" evidence="1">
    <location>
        <begin position="52"/>
        <end position="74"/>
    </location>
</feature>